<dbReference type="InterPro" id="IPR037291">
    <property type="entry name" value="DUF4139"/>
</dbReference>
<dbReference type="PANTHER" id="PTHR38075">
    <property type="entry name" value="DUF4139 DOMAIN-CONTAINING PROTEIN"/>
    <property type="match status" value="1"/>
</dbReference>
<evidence type="ECO:0000256" key="1">
    <source>
        <dbReference type="SAM" id="SignalP"/>
    </source>
</evidence>
<dbReference type="RefSeq" id="WP_382423183.1">
    <property type="nucleotide sequence ID" value="NZ_JBHSCW010000009.1"/>
</dbReference>
<comment type="caution">
    <text evidence="3">The sequence shown here is derived from an EMBL/GenBank/DDBJ whole genome shotgun (WGS) entry which is preliminary data.</text>
</comment>
<organism evidence="3 4">
    <name type="scientific">Fodinicurvata halophila</name>
    <dbReference type="NCBI Taxonomy" id="1419723"/>
    <lineage>
        <taxon>Bacteria</taxon>
        <taxon>Pseudomonadati</taxon>
        <taxon>Pseudomonadota</taxon>
        <taxon>Alphaproteobacteria</taxon>
        <taxon>Rhodospirillales</taxon>
        <taxon>Rhodovibrionaceae</taxon>
        <taxon>Fodinicurvata</taxon>
    </lineage>
</organism>
<keyword evidence="1" id="KW-0732">Signal</keyword>
<dbReference type="Pfam" id="PF13598">
    <property type="entry name" value="DUF4139"/>
    <property type="match status" value="1"/>
</dbReference>
<reference evidence="4" key="1">
    <citation type="journal article" date="2019" name="Int. J. Syst. Evol. Microbiol.">
        <title>The Global Catalogue of Microorganisms (GCM) 10K type strain sequencing project: providing services to taxonomists for standard genome sequencing and annotation.</title>
        <authorList>
            <consortium name="The Broad Institute Genomics Platform"/>
            <consortium name="The Broad Institute Genome Sequencing Center for Infectious Disease"/>
            <person name="Wu L."/>
            <person name="Ma J."/>
        </authorList>
    </citation>
    <scope>NUCLEOTIDE SEQUENCE [LARGE SCALE GENOMIC DNA]</scope>
    <source>
        <strain evidence="4">CECT 8472</strain>
    </source>
</reference>
<sequence length="473" mass="50998">MVPRKSLFVMTLSLAGLAAAAAAAQERVIGPDARQELSLTVYQNGLTQVDEVRWLPLVEGKNRISLTGVSEQLLLDSVSLGAGDELGLISQSYLPANMTRDELLRQMVGQRVLLIRENPETGESEQLDAELLSMAGGTPVLDLGNRVEIDPPGRIALRNLPTDVPGGLRAEPALTLTLDSQRSGSGELPLTYLTEGLGWQASYVARLSEQDRLSLTASVTLSNQTDVAYHDAGLRLVAGEVAREQMPRPAMLRANESMAADSMEKQQMGAPVSRADRYVYTLDGTVSLQPGEQQQRRLFALEDIAAERIYRFDGLATAGGGQPDRPVSAGLHLAFDNDSEAGQPLPAGTIRVYDSGDEGESPLFAGEARMDHTPEGGEVSMRLGEAFDVTATARQSDFERLSDDSFEAAHEIVVKNARETAVEVEVTGQMPQGARILEESAASESEGAGRPVWTLEVPAEGETTLTYRVRVER</sequence>
<protein>
    <submittedName>
        <fullName evidence="3">DUF4139 domain-containing protein</fullName>
    </submittedName>
</protein>
<evidence type="ECO:0000259" key="2">
    <source>
        <dbReference type="Pfam" id="PF13598"/>
    </source>
</evidence>
<feature type="signal peptide" evidence="1">
    <location>
        <begin position="1"/>
        <end position="20"/>
    </location>
</feature>
<evidence type="ECO:0000313" key="3">
    <source>
        <dbReference type="EMBL" id="MFC4352813.1"/>
    </source>
</evidence>
<dbReference type="EMBL" id="JBHSCW010000009">
    <property type="protein sequence ID" value="MFC4352813.1"/>
    <property type="molecule type" value="Genomic_DNA"/>
</dbReference>
<accession>A0ABV8UQP8</accession>
<proteinExistence type="predicted"/>
<dbReference type="PANTHER" id="PTHR38075:SF1">
    <property type="entry name" value="DUF4139 DOMAIN-CONTAINING PROTEIN"/>
    <property type="match status" value="1"/>
</dbReference>
<name>A0ABV8UQP8_9PROT</name>
<keyword evidence="4" id="KW-1185">Reference proteome</keyword>
<evidence type="ECO:0000313" key="4">
    <source>
        <dbReference type="Proteomes" id="UP001595799"/>
    </source>
</evidence>
<gene>
    <name evidence="3" type="ORF">ACFOW6_14775</name>
</gene>
<feature type="domain" description="DUF4139" evidence="2">
    <location>
        <begin position="189"/>
        <end position="472"/>
    </location>
</feature>
<feature type="chain" id="PRO_5046910267" evidence="1">
    <location>
        <begin position="21"/>
        <end position="473"/>
    </location>
</feature>
<dbReference type="Proteomes" id="UP001595799">
    <property type="component" value="Unassembled WGS sequence"/>
</dbReference>